<comment type="subcellular location">
    <subcellularLocation>
        <location evidence="1 11">Cell membrane</location>
        <topology evidence="1 11">Multi-pass membrane protein</topology>
    </subcellularLocation>
</comment>
<dbReference type="Pfam" id="PF00528">
    <property type="entry name" value="BPD_transp_1"/>
    <property type="match status" value="1"/>
</dbReference>
<dbReference type="PROSITE" id="PS50928">
    <property type="entry name" value="ABC_TM1"/>
    <property type="match status" value="1"/>
</dbReference>
<feature type="domain" description="ABC transmembrane type-1" evidence="12">
    <location>
        <begin position="98"/>
        <end position="299"/>
    </location>
</feature>
<gene>
    <name evidence="13" type="primary">nikB</name>
    <name evidence="13" type="ORF">FVW20_02345</name>
</gene>
<evidence type="ECO:0000256" key="10">
    <source>
        <dbReference type="ARBA" id="ARBA00024202"/>
    </source>
</evidence>
<comment type="caution">
    <text evidence="13">The sequence shown here is derived from an EMBL/GenBank/DDBJ whole genome shotgun (WGS) entry which is preliminary data.</text>
</comment>
<keyword evidence="9 11" id="KW-0472">Membrane</keyword>
<feature type="transmembrane region" description="Helical" evidence="11">
    <location>
        <begin position="280"/>
        <end position="302"/>
    </location>
</feature>
<evidence type="ECO:0000256" key="4">
    <source>
        <dbReference type="ARBA" id="ARBA00022596"/>
    </source>
</evidence>
<keyword evidence="8" id="KW-0921">Nickel transport</keyword>
<keyword evidence="4" id="KW-0533">Nickel</keyword>
<proteinExistence type="inferred from homology"/>
<evidence type="ECO:0000256" key="8">
    <source>
        <dbReference type="ARBA" id="ARBA00023112"/>
    </source>
</evidence>
<dbReference type="SUPFAM" id="SSF161098">
    <property type="entry name" value="MetI-like"/>
    <property type="match status" value="1"/>
</dbReference>
<comment type="similarity">
    <text evidence="10">Belongs to the binding-protein-dependent transport system permease family. OppBC subfamily.</text>
</comment>
<dbReference type="NCBIfam" id="NF045470">
    <property type="entry name" value="Opp2B"/>
    <property type="match status" value="1"/>
</dbReference>
<keyword evidence="2 11" id="KW-0813">Transport</keyword>
<protein>
    <submittedName>
        <fullName evidence="13">Nickel ABC transporter permease subunit NikB</fullName>
    </submittedName>
</protein>
<evidence type="ECO:0000256" key="7">
    <source>
        <dbReference type="ARBA" id="ARBA00023065"/>
    </source>
</evidence>
<evidence type="ECO:0000256" key="9">
    <source>
        <dbReference type="ARBA" id="ARBA00023136"/>
    </source>
</evidence>
<feature type="transmembrane region" description="Helical" evidence="11">
    <location>
        <begin position="176"/>
        <end position="195"/>
    </location>
</feature>
<keyword evidence="7" id="KW-0406">Ion transport</keyword>
<reference evidence="13 14" key="1">
    <citation type="submission" date="2019-08" db="EMBL/GenBank/DDBJ databases">
        <authorList>
            <person name="Luo N."/>
        </authorList>
    </citation>
    <scope>NUCLEOTIDE SEQUENCE [LARGE SCALE GENOMIC DNA]</scope>
    <source>
        <strain evidence="13 14">NCIMB 9442</strain>
    </source>
</reference>
<evidence type="ECO:0000256" key="5">
    <source>
        <dbReference type="ARBA" id="ARBA00022692"/>
    </source>
</evidence>
<accession>A0ABS0J0E7</accession>
<dbReference type="RefSeq" id="WP_196608129.1">
    <property type="nucleotide sequence ID" value="NZ_VRYY01000048.1"/>
</dbReference>
<keyword evidence="5 11" id="KW-0812">Transmembrane</keyword>
<dbReference type="NCBIfam" id="NF007677">
    <property type="entry name" value="PRK10352.1"/>
    <property type="match status" value="1"/>
</dbReference>
<keyword evidence="14" id="KW-1185">Reference proteome</keyword>
<feature type="transmembrane region" description="Helical" evidence="11">
    <location>
        <begin position="234"/>
        <end position="260"/>
    </location>
</feature>
<feature type="transmembrane region" description="Helical" evidence="11">
    <location>
        <begin position="104"/>
        <end position="125"/>
    </location>
</feature>
<evidence type="ECO:0000256" key="11">
    <source>
        <dbReference type="RuleBase" id="RU363032"/>
    </source>
</evidence>
<evidence type="ECO:0000256" key="1">
    <source>
        <dbReference type="ARBA" id="ARBA00004651"/>
    </source>
</evidence>
<dbReference type="Gene3D" id="1.10.3720.10">
    <property type="entry name" value="MetI-like"/>
    <property type="match status" value="1"/>
</dbReference>
<organism evidence="13 14">
    <name type="scientific">Nitratidesulfovibrio oxamicus</name>
    <dbReference type="NCBI Taxonomy" id="32016"/>
    <lineage>
        <taxon>Bacteria</taxon>
        <taxon>Pseudomonadati</taxon>
        <taxon>Thermodesulfobacteriota</taxon>
        <taxon>Desulfovibrionia</taxon>
        <taxon>Desulfovibrionales</taxon>
        <taxon>Desulfovibrionaceae</taxon>
        <taxon>Nitratidesulfovibrio</taxon>
    </lineage>
</organism>
<dbReference type="Pfam" id="PF19300">
    <property type="entry name" value="BPD_transp_1_N"/>
    <property type="match status" value="1"/>
</dbReference>
<dbReference type="Proteomes" id="UP001194469">
    <property type="component" value="Unassembled WGS sequence"/>
</dbReference>
<dbReference type="InterPro" id="IPR045621">
    <property type="entry name" value="BPD_transp_1_N"/>
</dbReference>
<keyword evidence="3" id="KW-1003">Cell membrane</keyword>
<evidence type="ECO:0000313" key="14">
    <source>
        <dbReference type="Proteomes" id="UP001194469"/>
    </source>
</evidence>
<sequence length="313" mass="34466">MPAYILKRLAALIPLLLLVSVVVFLLLRAAQGDPAMAYLRLSRIPPTDEALATARRMLELDLPLWEQYASWLARAVTGDFGNSYVTGRPVLGEVLHYLPATLQLAGAALLLTLIVSIPLGVGAALHRDRPLDNAARTLSFTSVSLPNFWLGFLLVWLFAVKLGWLPALGRGGLEHLVLPAVTLSLMSMGINTRLIRASLLENMHARHIMYARARGISEHGVVWRHMFKNSLIPVLTSLGMHVGELLGGAVIVETVFAWPGVGRYAVSAVYNRDYPILQCFMLLMTAIFVLCNLAVDILYAWADPRIRLGEDRA</sequence>
<dbReference type="InterPro" id="IPR035906">
    <property type="entry name" value="MetI-like_sf"/>
</dbReference>
<keyword evidence="6 11" id="KW-1133">Transmembrane helix</keyword>
<dbReference type="EMBL" id="VRYY01000048">
    <property type="protein sequence ID" value="MBG3875895.1"/>
    <property type="molecule type" value="Genomic_DNA"/>
</dbReference>
<dbReference type="PANTHER" id="PTHR43163">
    <property type="entry name" value="DIPEPTIDE TRANSPORT SYSTEM PERMEASE PROTEIN DPPB-RELATED"/>
    <property type="match status" value="1"/>
</dbReference>
<evidence type="ECO:0000256" key="6">
    <source>
        <dbReference type="ARBA" id="ARBA00022989"/>
    </source>
</evidence>
<feature type="transmembrane region" description="Helical" evidence="11">
    <location>
        <begin position="145"/>
        <end position="164"/>
    </location>
</feature>
<dbReference type="InterPro" id="IPR050045">
    <property type="entry name" value="Opp2B"/>
</dbReference>
<evidence type="ECO:0000256" key="3">
    <source>
        <dbReference type="ARBA" id="ARBA00022475"/>
    </source>
</evidence>
<evidence type="ECO:0000256" key="2">
    <source>
        <dbReference type="ARBA" id="ARBA00022448"/>
    </source>
</evidence>
<evidence type="ECO:0000259" key="12">
    <source>
        <dbReference type="PROSITE" id="PS50928"/>
    </source>
</evidence>
<dbReference type="InterPro" id="IPR000515">
    <property type="entry name" value="MetI-like"/>
</dbReference>
<name>A0ABS0J0E7_9BACT</name>
<dbReference type="CDD" id="cd06261">
    <property type="entry name" value="TM_PBP2"/>
    <property type="match status" value="1"/>
</dbReference>
<evidence type="ECO:0000313" key="13">
    <source>
        <dbReference type="EMBL" id="MBG3875895.1"/>
    </source>
</evidence>
<dbReference type="PANTHER" id="PTHR43163:SF6">
    <property type="entry name" value="DIPEPTIDE TRANSPORT SYSTEM PERMEASE PROTEIN DPPB-RELATED"/>
    <property type="match status" value="1"/>
</dbReference>